<dbReference type="EMBL" id="MHCI01000020">
    <property type="protein sequence ID" value="OGY16035.1"/>
    <property type="molecule type" value="Genomic_DNA"/>
</dbReference>
<dbReference type="InterPro" id="IPR050683">
    <property type="entry name" value="Bact_Polysacc_Export_ATP-bd"/>
</dbReference>
<dbReference type="GO" id="GO:0016020">
    <property type="term" value="C:membrane"/>
    <property type="evidence" value="ECO:0007669"/>
    <property type="project" value="InterPro"/>
</dbReference>
<dbReference type="PANTHER" id="PTHR46743:SF2">
    <property type="entry name" value="TEICHOIC ACIDS EXPORT ATP-BINDING PROTEIN TAGH"/>
    <property type="match status" value="1"/>
</dbReference>
<proteinExistence type="inferred from homology"/>
<sequence length="240" mass="26873">MSSYSIKLTNISKRYTLLNNKPTLAENIFYGSSSEEFWALKDINLAIGKGENIGIIGPNGSGKTTLLEIIAGITTPTRGKVQVKGKIASLIELEAGFHPELTGRENININGMLIGMSKKELRERFQEIIDFADIGQFINAPLYTYSLGMKLRLGFAIAINSDPDILLLDEGMAVGDEKFQRKCFQATTAFFGQDNTVVMVSHHLDFIKRYSNRIVWLKQGRIKTDSIQTRSTIREYELAQ</sequence>
<comment type="caution">
    <text evidence="6">The sequence shown here is derived from an EMBL/GenBank/DDBJ whole genome shotgun (WGS) entry which is preliminary data.</text>
</comment>
<dbReference type="GO" id="GO:0005524">
    <property type="term" value="F:ATP binding"/>
    <property type="evidence" value="ECO:0007669"/>
    <property type="project" value="UniProtKB-KW"/>
</dbReference>
<dbReference type="PANTHER" id="PTHR46743">
    <property type="entry name" value="TEICHOIC ACIDS EXPORT ATP-BINDING PROTEIN TAGH"/>
    <property type="match status" value="1"/>
</dbReference>
<feature type="domain" description="ABC transporter" evidence="5">
    <location>
        <begin position="6"/>
        <end position="239"/>
    </location>
</feature>
<reference evidence="6 7" key="1">
    <citation type="journal article" date="2016" name="Nat. Commun.">
        <title>Thousands of microbial genomes shed light on interconnected biogeochemical processes in an aquifer system.</title>
        <authorList>
            <person name="Anantharaman K."/>
            <person name="Brown C.T."/>
            <person name="Hug L.A."/>
            <person name="Sharon I."/>
            <person name="Castelle C.J."/>
            <person name="Probst A.J."/>
            <person name="Thomas B.C."/>
            <person name="Singh A."/>
            <person name="Wilkins M.J."/>
            <person name="Karaoz U."/>
            <person name="Brodie E.L."/>
            <person name="Williams K.H."/>
            <person name="Hubbard S.S."/>
            <person name="Banfield J.F."/>
        </authorList>
    </citation>
    <scope>NUCLEOTIDE SEQUENCE [LARGE SCALE GENOMIC DNA]</scope>
</reference>
<dbReference type="PROSITE" id="PS50893">
    <property type="entry name" value="ABC_TRANSPORTER_2"/>
    <property type="match status" value="1"/>
</dbReference>
<evidence type="ECO:0000313" key="6">
    <source>
        <dbReference type="EMBL" id="OGY16035.1"/>
    </source>
</evidence>
<comment type="similarity">
    <text evidence="1">Belongs to the ABC transporter superfamily.</text>
</comment>
<dbReference type="Gene3D" id="3.40.50.300">
    <property type="entry name" value="P-loop containing nucleotide triphosphate hydrolases"/>
    <property type="match status" value="1"/>
</dbReference>
<dbReference type="InterPro" id="IPR003593">
    <property type="entry name" value="AAA+_ATPase"/>
</dbReference>
<keyword evidence="2" id="KW-0813">Transport</keyword>
<keyword evidence="3" id="KW-0547">Nucleotide-binding</keyword>
<dbReference type="InterPro" id="IPR003439">
    <property type="entry name" value="ABC_transporter-like_ATP-bd"/>
</dbReference>
<evidence type="ECO:0000259" key="5">
    <source>
        <dbReference type="PROSITE" id="PS50893"/>
    </source>
</evidence>
<dbReference type="GO" id="GO:0016887">
    <property type="term" value="F:ATP hydrolysis activity"/>
    <property type="evidence" value="ECO:0007669"/>
    <property type="project" value="InterPro"/>
</dbReference>
<dbReference type="InterPro" id="IPR015860">
    <property type="entry name" value="ABC_transpr_TagH-like"/>
</dbReference>
<dbReference type="CDD" id="cd03220">
    <property type="entry name" value="ABC_KpsT_Wzt"/>
    <property type="match status" value="1"/>
</dbReference>
<dbReference type="InterPro" id="IPR027417">
    <property type="entry name" value="P-loop_NTPase"/>
</dbReference>
<evidence type="ECO:0000256" key="2">
    <source>
        <dbReference type="ARBA" id="ARBA00022448"/>
    </source>
</evidence>
<dbReference type="Pfam" id="PF00005">
    <property type="entry name" value="ABC_tran"/>
    <property type="match status" value="1"/>
</dbReference>
<dbReference type="GO" id="GO:0140359">
    <property type="term" value="F:ABC-type transporter activity"/>
    <property type="evidence" value="ECO:0007669"/>
    <property type="project" value="InterPro"/>
</dbReference>
<dbReference type="SMART" id="SM00382">
    <property type="entry name" value="AAA"/>
    <property type="match status" value="1"/>
</dbReference>
<gene>
    <name evidence="6" type="ORF">A2785_02600</name>
</gene>
<protein>
    <recommendedName>
        <fullName evidence="5">ABC transporter domain-containing protein</fullName>
    </recommendedName>
</protein>
<dbReference type="Proteomes" id="UP000179069">
    <property type="component" value="Unassembled WGS sequence"/>
</dbReference>
<evidence type="ECO:0000256" key="1">
    <source>
        <dbReference type="ARBA" id="ARBA00005417"/>
    </source>
</evidence>
<organism evidence="6 7">
    <name type="scientific">Candidatus Chisholmbacteria bacterium RIFCSPHIGHO2_01_FULL_49_18</name>
    <dbReference type="NCBI Taxonomy" id="1797590"/>
    <lineage>
        <taxon>Bacteria</taxon>
        <taxon>Candidatus Chisholmiibacteriota</taxon>
    </lineage>
</organism>
<accession>A0A1G1VKW2</accession>
<evidence type="ECO:0000256" key="3">
    <source>
        <dbReference type="ARBA" id="ARBA00022741"/>
    </source>
</evidence>
<evidence type="ECO:0000313" key="7">
    <source>
        <dbReference type="Proteomes" id="UP000179069"/>
    </source>
</evidence>
<keyword evidence="4" id="KW-0067">ATP-binding</keyword>
<name>A0A1G1VKW2_9BACT</name>
<evidence type="ECO:0000256" key="4">
    <source>
        <dbReference type="ARBA" id="ARBA00022840"/>
    </source>
</evidence>
<dbReference type="SUPFAM" id="SSF52540">
    <property type="entry name" value="P-loop containing nucleoside triphosphate hydrolases"/>
    <property type="match status" value="1"/>
</dbReference>
<dbReference type="AlphaFoldDB" id="A0A1G1VKW2"/>